<sequence>MRHLLLWMQYRFVLTIFIVRPNGCSACTQTCPEKCLALCQQECPPVPSDPSLWQWYDQQCYVHCGKVCLPPQDTAENGTTKRSLVRSVFEERERDDNLFREIDRENLGFFDYAQFLNYRGWARTSFLRSHFDR</sequence>
<dbReference type="AlphaFoldDB" id="A0A6A5ZQS0"/>
<gene>
    <name evidence="2" type="ORF">BDV96DRAFT_563769</name>
</gene>
<evidence type="ECO:0000313" key="2">
    <source>
        <dbReference type="EMBL" id="KAF2121203.1"/>
    </source>
</evidence>
<dbReference type="EMBL" id="ML977312">
    <property type="protein sequence ID" value="KAF2121203.1"/>
    <property type="molecule type" value="Genomic_DNA"/>
</dbReference>
<feature type="chain" id="PRO_5025662788" description="EF-hand domain-containing protein" evidence="1">
    <location>
        <begin position="27"/>
        <end position="133"/>
    </location>
</feature>
<organism evidence="2 3">
    <name type="scientific">Lophiotrema nucula</name>
    <dbReference type="NCBI Taxonomy" id="690887"/>
    <lineage>
        <taxon>Eukaryota</taxon>
        <taxon>Fungi</taxon>
        <taxon>Dikarya</taxon>
        <taxon>Ascomycota</taxon>
        <taxon>Pezizomycotina</taxon>
        <taxon>Dothideomycetes</taxon>
        <taxon>Pleosporomycetidae</taxon>
        <taxon>Pleosporales</taxon>
        <taxon>Lophiotremataceae</taxon>
        <taxon>Lophiotrema</taxon>
    </lineage>
</organism>
<protein>
    <recommendedName>
        <fullName evidence="4">EF-hand domain-containing protein</fullName>
    </recommendedName>
</protein>
<proteinExistence type="predicted"/>
<accession>A0A6A5ZQS0</accession>
<evidence type="ECO:0000313" key="3">
    <source>
        <dbReference type="Proteomes" id="UP000799770"/>
    </source>
</evidence>
<evidence type="ECO:0008006" key="4">
    <source>
        <dbReference type="Google" id="ProtNLM"/>
    </source>
</evidence>
<keyword evidence="1" id="KW-0732">Signal</keyword>
<dbReference type="Proteomes" id="UP000799770">
    <property type="component" value="Unassembled WGS sequence"/>
</dbReference>
<evidence type="ECO:0000256" key="1">
    <source>
        <dbReference type="SAM" id="SignalP"/>
    </source>
</evidence>
<dbReference type="OrthoDB" id="3799936at2759"/>
<keyword evidence="3" id="KW-1185">Reference proteome</keyword>
<feature type="signal peptide" evidence="1">
    <location>
        <begin position="1"/>
        <end position="26"/>
    </location>
</feature>
<reference evidence="2" key="1">
    <citation type="journal article" date="2020" name="Stud. Mycol.">
        <title>101 Dothideomycetes genomes: a test case for predicting lifestyles and emergence of pathogens.</title>
        <authorList>
            <person name="Haridas S."/>
            <person name="Albert R."/>
            <person name="Binder M."/>
            <person name="Bloem J."/>
            <person name="Labutti K."/>
            <person name="Salamov A."/>
            <person name="Andreopoulos B."/>
            <person name="Baker S."/>
            <person name="Barry K."/>
            <person name="Bills G."/>
            <person name="Bluhm B."/>
            <person name="Cannon C."/>
            <person name="Castanera R."/>
            <person name="Culley D."/>
            <person name="Daum C."/>
            <person name="Ezra D."/>
            <person name="Gonzalez J."/>
            <person name="Henrissat B."/>
            <person name="Kuo A."/>
            <person name="Liang C."/>
            <person name="Lipzen A."/>
            <person name="Lutzoni F."/>
            <person name="Magnuson J."/>
            <person name="Mondo S."/>
            <person name="Nolan M."/>
            <person name="Ohm R."/>
            <person name="Pangilinan J."/>
            <person name="Park H.-J."/>
            <person name="Ramirez L."/>
            <person name="Alfaro M."/>
            <person name="Sun H."/>
            <person name="Tritt A."/>
            <person name="Yoshinaga Y."/>
            <person name="Zwiers L.-H."/>
            <person name="Turgeon B."/>
            <person name="Goodwin S."/>
            <person name="Spatafora J."/>
            <person name="Crous P."/>
            <person name="Grigoriev I."/>
        </authorList>
    </citation>
    <scope>NUCLEOTIDE SEQUENCE</scope>
    <source>
        <strain evidence="2">CBS 627.86</strain>
    </source>
</reference>
<name>A0A6A5ZQS0_9PLEO</name>